<dbReference type="GO" id="GO:0005576">
    <property type="term" value="C:extracellular region"/>
    <property type="evidence" value="ECO:0007669"/>
    <property type="project" value="TreeGrafter"/>
</dbReference>
<protein>
    <recommendedName>
        <fullName evidence="2">GH18 domain-containing protein</fullName>
    </recommendedName>
</protein>
<accession>A0A8K1D8C5</accession>
<evidence type="ECO:0000259" key="2">
    <source>
        <dbReference type="PROSITE" id="PS51910"/>
    </source>
</evidence>
<dbReference type="FunFam" id="3.10.50.10:FF:000001">
    <property type="entry name" value="Chitinase 3-like 1"/>
    <property type="match status" value="1"/>
</dbReference>
<organism evidence="3 4">
    <name type="scientific">Zosterops borbonicus</name>
    <dbReference type="NCBI Taxonomy" id="364589"/>
    <lineage>
        <taxon>Eukaryota</taxon>
        <taxon>Metazoa</taxon>
        <taxon>Chordata</taxon>
        <taxon>Craniata</taxon>
        <taxon>Vertebrata</taxon>
        <taxon>Euteleostomi</taxon>
        <taxon>Archelosauria</taxon>
        <taxon>Archosauria</taxon>
        <taxon>Dinosauria</taxon>
        <taxon>Saurischia</taxon>
        <taxon>Theropoda</taxon>
        <taxon>Coelurosauria</taxon>
        <taxon>Aves</taxon>
        <taxon>Neognathae</taxon>
        <taxon>Neoaves</taxon>
        <taxon>Telluraves</taxon>
        <taxon>Australaves</taxon>
        <taxon>Passeriformes</taxon>
        <taxon>Sylvioidea</taxon>
        <taxon>Zosteropidae</taxon>
        <taxon>Zosterops</taxon>
    </lineage>
</organism>
<feature type="domain" description="GH18" evidence="2">
    <location>
        <begin position="1"/>
        <end position="100"/>
    </location>
</feature>
<dbReference type="InterPro" id="IPR029070">
    <property type="entry name" value="Chitinase_insertion_sf"/>
</dbReference>
<dbReference type="AlphaFoldDB" id="A0A8K1D8C5"/>
<feature type="non-terminal residue" evidence="3">
    <location>
        <position position="1"/>
    </location>
</feature>
<dbReference type="GO" id="GO:0004568">
    <property type="term" value="F:chitinase activity"/>
    <property type="evidence" value="ECO:0007669"/>
    <property type="project" value="TreeGrafter"/>
</dbReference>
<proteinExistence type="predicted"/>
<dbReference type="GO" id="GO:0008061">
    <property type="term" value="F:chitin binding"/>
    <property type="evidence" value="ECO:0007669"/>
    <property type="project" value="TreeGrafter"/>
</dbReference>
<dbReference type="PROSITE" id="PS51910">
    <property type="entry name" value="GH18_2"/>
    <property type="match status" value="1"/>
</dbReference>
<reference evidence="3" key="1">
    <citation type="submission" date="2019-04" db="EMBL/GenBank/DDBJ databases">
        <title>Genome assembly of Zosterops borbonicus 15179.</title>
        <authorList>
            <person name="Leroy T."/>
            <person name="Anselmetti Y."/>
            <person name="Tilak M.-K."/>
            <person name="Nabholz B."/>
        </authorList>
    </citation>
    <scope>NUCLEOTIDE SEQUENCE</scope>
    <source>
        <strain evidence="3">HGM_15179</strain>
        <tissue evidence="3">Muscle</tissue>
    </source>
</reference>
<dbReference type="Proteomes" id="UP000796761">
    <property type="component" value="Unassembled WGS sequence"/>
</dbReference>
<dbReference type="Gene3D" id="3.20.20.80">
    <property type="entry name" value="Glycosidases"/>
    <property type="match status" value="1"/>
</dbReference>
<dbReference type="GO" id="GO:0006032">
    <property type="term" value="P:chitin catabolic process"/>
    <property type="evidence" value="ECO:0007669"/>
    <property type="project" value="TreeGrafter"/>
</dbReference>
<dbReference type="EMBL" id="SWJQ01003118">
    <property type="protein sequence ID" value="TRZ05959.1"/>
    <property type="molecule type" value="Genomic_DNA"/>
</dbReference>
<dbReference type="InterPro" id="IPR001223">
    <property type="entry name" value="Glyco_hydro18_cat"/>
</dbReference>
<keyword evidence="1" id="KW-1015">Disulfide bond</keyword>
<dbReference type="InterPro" id="IPR050314">
    <property type="entry name" value="Glycosyl_Hydrlase_18"/>
</dbReference>
<dbReference type="Gene3D" id="3.10.50.10">
    <property type="match status" value="1"/>
</dbReference>
<dbReference type="InterPro" id="IPR017853">
    <property type="entry name" value="GH"/>
</dbReference>
<keyword evidence="4" id="KW-1185">Reference proteome</keyword>
<sequence>EYAMNYWKNNGAPAEKLLVGFPTYGKTFTLQSPSNHGIGAPSSGPGPAGPYTREAGLLAYYENNFGGAMVWTIDLDDFTGTFCHQGKYPLISSLKKGLGL</sequence>
<dbReference type="OrthoDB" id="76388at2759"/>
<evidence type="ECO:0000313" key="4">
    <source>
        <dbReference type="Proteomes" id="UP000796761"/>
    </source>
</evidence>
<name>A0A8K1D8C5_9PASS</name>
<dbReference type="PANTHER" id="PTHR11177">
    <property type="entry name" value="CHITINASE"/>
    <property type="match status" value="1"/>
</dbReference>
<gene>
    <name evidence="3" type="ORF">HGM15179_021148</name>
</gene>
<dbReference type="PANTHER" id="PTHR11177:SF317">
    <property type="entry name" value="CHITINASE 12-RELATED"/>
    <property type="match status" value="1"/>
</dbReference>
<evidence type="ECO:0000313" key="3">
    <source>
        <dbReference type="EMBL" id="TRZ05959.1"/>
    </source>
</evidence>
<comment type="caution">
    <text evidence="3">The sequence shown here is derived from an EMBL/GenBank/DDBJ whole genome shotgun (WGS) entry which is preliminary data.</text>
</comment>
<dbReference type="GO" id="GO:0005975">
    <property type="term" value="P:carbohydrate metabolic process"/>
    <property type="evidence" value="ECO:0007669"/>
    <property type="project" value="InterPro"/>
</dbReference>
<evidence type="ECO:0000256" key="1">
    <source>
        <dbReference type="ARBA" id="ARBA00023157"/>
    </source>
</evidence>
<dbReference type="Pfam" id="PF00704">
    <property type="entry name" value="Glyco_hydro_18"/>
    <property type="match status" value="1"/>
</dbReference>
<dbReference type="SUPFAM" id="SSF51445">
    <property type="entry name" value="(Trans)glycosidases"/>
    <property type="match status" value="1"/>
</dbReference>